<protein>
    <submittedName>
        <fullName evidence="4">Response regulator</fullName>
    </submittedName>
</protein>
<accession>A0A385Z9R2</accession>
<keyword evidence="1 2" id="KW-0597">Phosphoprotein</keyword>
<dbReference type="AlphaFoldDB" id="A0A385Z9R2"/>
<dbReference type="Pfam" id="PF00072">
    <property type="entry name" value="Response_reg"/>
    <property type="match status" value="1"/>
</dbReference>
<dbReference type="PANTHER" id="PTHR44591:SF3">
    <property type="entry name" value="RESPONSE REGULATORY DOMAIN-CONTAINING PROTEIN"/>
    <property type="match status" value="1"/>
</dbReference>
<evidence type="ECO:0000259" key="3">
    <source>
        <dbReference type="PROSITE" id="PS50110"/>
    </source>
</evidence>
<evidence type="ECO:0000313" key="5">
    <source>
        <dbReference type="Proteomes" id="UP000265560"/>
    </source>
</evidence>
<dbReference type="RefSeq" id="WP_119895640.1">
    <property type="nucleotide sequence ID" value="NZ_CP032419.1"/>
</dbReference>
<gene>
    <name evidence="4" type="ORF">D3880_00650</name>
</gene>
<dbReference type="PROSITE" id="PS50110">
    <property type="entry name" value="RESPONSE_REGULATORY"/>
    <property type="match status" value="1"/>
</dbReference>
<dbReference type="SMART" id="SM00448">
    <property type="entry name" value="REC"/>
    <property type="match status" value="1"/>
</dbReference>
<proteinExistence type="predicted"/>
<evidence type="ECO:0000256" key="2">
    <source>
        <dbReference type="PROSITE-ProRule" id="PRU00169"/>
    </source>
</evidence>
<dbReference type="CDD" id="cd00156">
    <property type="entry name" value="REC"/>
    <property type="match status" value="1"/>
</dbReference>
<dbReference type="GO" id="GO:0000160">
    <property type="term" value="P:phosphorelay signal transduction system"/>
    <property type="evidence" value="ECO:0007669"/>
    <property type="project" value="InterPro"/>
</dbReference>
<dbReference type="Gene3D" id="3.40.50.2300">
    <property type="match status" value="1"/>
</dbReference>
<evidence type="ECO:0000256" key="1">
    <source>
        <dbReference type="ARBA" id="ARBA00022553"/>
    </source>
</evidence>
<feature type="modified residue" description="4-aspartylphosphate" evidence="2">
    <location>
        <position position="34"/>
    </location>
</feature>
<name>A0A385Z9R2_9PSED</name>
<dbReference type="InterPro" id="IPR050595">
    <property type="entry name" value="Bact_response_regulator"/>
</dbReference>
<organism evidence="4 5">
    <name type="scientific">Pseudomonas cavernae</name>
    <dbReference type="NCBI Taxonomy" id="2320867"/>
    <lineage>
        <taxon>Bacteria</taxon>
        <taxon>Pseudomonadati</taxon>
        <taxon>Pseudomonadota</taxon>
        <taxon>Gammaproteobacteria</taxon>
        <taxon>Pseudomonadales</taxon>
        <taxon>Pseudomonadaceae</taxon>
        <taxon>Pseudomonas</taxon>
    </lineage>
</organism>
<feature type="domain" description="Response regulatory" evidence="3">
    <location>
        <begin position="1"/>
        <end position="101"/>
    </location>
</feature>
<dbReference type="KEGG" id="pcav:D3880_00650"/>
<dbReference type="InterPro" id="IPR011006">
    <property type="entry name" value="CheY-like_superfamily"/>
</dbReference>
<dbReference type="SUPFAM" id="SSF52172">
    <property type="entry name" value="CheY-like"/>
    <property type="match status" value="1"/>
</dbReference>
<reference evidence="5" key="1">
    <citation type="submission" date="2018-09" db="EMBL/GenBank/DDBJ databases">
        <authorList>
            <person name="Zhu H."/>
        </authorList>
    </citation>
    <scope>NUCLEOTIDE SEQUENCE [LARGE SCALE GENOMIC DNA]</scope>
    <source>
        <strain evidence="5">K2W31S-8</strain>
    </source>
</reference>
<dbReference type="OrthoDB" id="9802186at2"/>
<dbReference type="InterPro" id="IPR001789">
    <property type="entry name" value="Sig_transdc_resp-reg_receiver"/>
</dbReference>
<dbReference type="Proteomes" id="UP000265560">
    <property type="component" value="Chromosome"/>
</dbReference>
<dbReference type="PANTHER" id="PTHR44591">
    <property type="entry name" value="STRESS RESPONSE REGULATOR PROTEIN 1"/>
    <property type="match status" value="1"/>
</dbReference>
<sequence length="111" mass="12699">MLAGEGYRCHTANAVKVALAQLTQHPEIALVITDLRMPAESGFRLIQRLREHPNRQYLPIIVTSGHAEIDDVVEALRLHVLDFFRKSIYYERLLSTLGRLLLQPQLQVVQN</sequence>
<dbReference type="EMBL" id="CP032419">
    <property type="protein sequence ID" value="AYC34993.1"/>
    <property type="molecule type" value="Genomic_DNA"/>
</dbReference>
<evidence type="ECO:0000313" key="4">
    <source>
        <dbReference type="EMBL" id="AYC34993.1"/>
    </source>
</evidence>
<keyword evidence="5" id="KW-1185">Reference proteome</keyword>